<reference evidence="1" key="1">
    <citation type="submission" date="2018-10" db="EMBL/GenBank/DDBJ databases">
        <title>Hidden diversity of soil giant viruses.</title>
        <authorList>
            <person name="Schulz F."/>
            <person name="Alteio L."/>
            <person name="Goudeau D."/>
            <person name="Ryan E.M."/>
            <person name="Malmstrom R.R."/>
            <person name="Blanchard J."/>
            <person name="Woyke T."/>
        </authorList>
    </citation>
    <scope>NUCLEOTIDE SEQUENCE</scope>
    <source>
        <strain evidence="1">TEV1</strain>
    </source>
</reference>
<gene>
    <name evidence="1" type="ORF">Terrestrivirus5_164</name>
</gene>
<evidence type="ECO:0000313" key="1">
    <source>
        <dbReference type="EMBL" id="AYV76342.1"/>
    </source>
</evidence>
<sequence>MNTKSSNINNLPISVFDSSLTLADGDFLLQKTTGETKTIYDLNEILINQNDNYSNGTLCIDIDKACMIEEKIIAQLFNSNSILRNKIIASTNRLHFDMTDNLILTRSNMCDFIKKCKNVFNNINYVTKKSPHEIDKIKQYIIDNGMPCDIDVVTFDMIKSRNIETLFYIDTNNESFNELIEQNKIKNNTGSKLFIIFPIYF</sequence>
<name>A0A3G4ZNA3_9VIRU</name>
<dbReference type="EMBL" id="MK071983">
    <property type="protein sequence ID" value="AYV76342.1"/>
    <property type="molecule type" value="Genomic_DNA"/>
</dbReference>
<protein>
    <submittedName>
        <fullName evidence="1">Uncharacterized protein</fullName>
    </submittedName>
</protein>
<organism evidence="1">
    <name type="scientific">Terrestrivirus sp</name>
    <dbReference type="NCBI Taxonomy" id="2487775"/>
    <lineage>
        <taxon>Viruses</taxon>
        <taxon>Varidnaviria</taxon>
        <taxon>Bamfordvirae</taxon>
        <taxon>Nucleocytoviricota</taxon>
        <taxon>Megaviricetes</taxon>
        <taxon>Imitervirales</taxon>
        <taxon>Mimiviridae</taxon>
        <taxon>Klosneuvirinae</taxon>
    </lineage>
</organism>
<accession>A0A3G4ZNA3</accession>
<proteinExistence type="predicted"/>